<organism evidence="2 3">
    <name type="scientific">Puia dinghuensis</name>
    <dbReference type="NCBI Taxonomy" id="1792502"/>
    <lineage>
        <taxon>Bacteria</taxon>
        <taxon>Pseudomonadati</taxon>
        <taxon>Bacteroidota</taxon>
        <taxon>Chitinophagia</taxon>
        <taxon>Chitinophagales</taxon>
        <taxon>Chitinophagaceae</taxon>
        <taxon>Puia</taxon>
    </lineage>
</organism>
<comment type="caution">
    <text evidence="2">The sequence shown here is derived from an EMBL/GenBank/DDBJ whole genome shotgun (WGS) entry which is preliminary data.</text>
</comment>
<evidence type="ECO:0000313" key="3">
    <source>
        <dbReference type="Proteomes" id="UP000607559"/>
    </source>
</evidence>
<evidence type="ECO:0008006" key="4">
    <source>
        <dbReference type="Google" id="ProtNLM"/>
    </source>
</evidence>
<gene>
    <name evidence="2" type="ORF">GCM10011511_22790</name>
</gene>
<dbReference type="RefSeq" id="WP_188931590.1">
    <property type="nucleotide sequence ID" value="NZ_BMJC01000002.1"/>
</dbReference>
<sequence>MKSLLLPALCLLLTFAACAQPTHLDKFFQHYNSNGQQLPVDPGLLLNISCSGNKINTLHCLIIDGKKNPDAAREFRDLEQSLRADHFEEWFSIRKGKGRIQLLSLDGKDNVEDMVCLIVGDDDSGLFFHLRGHFTEEDKARIEAALQQHDSE</sequence>
<reference evidence="2" key="2">
    <citation type="submission" date="2020-09" db="EMBL/GenBank/DDBJ databases">
        <authorList>
            <person name="Sun Q."/>
            <person name="Zhou Y."/>
        </authorList>
    </citation>
    <scope>NUCLEOTIDE SEQUENCE</scope>
    <source>
        <strain evidence="2">CGMCC 1.15448</strain>
    </source>
</reference>
<dbReference type="Proteomes" id="UP000607559">
    <property type="component" value="Unassembled WGS sequence"/>
</dbReference>
<feature type="chain" id="PRO_5035320443" description="DUF4252 domain-containing protein" evidence="1">
    <location>
        <begin position="20"/>
        <end position="152"/>
    </location>
</feature>
<dbReference type="InterPro" id="IPR025348">
    <property type="entry name" value="DUF4252"/>
</dbReference>
<dbReference type="AlphaFoldDB" id="A0A8J2UCI6"/>
<keyword evidence="3" id="KW-1185">Reference proteome</keyword>
<keyword evidence="1" id="KW-0732">Signal</keyword>
<dbReference type="EMBL" id="BMJC01000002">
    <property type="protein sequence ID" value="GGA98898.1"/>
    <property type="molecule type" value="Genomic_DNA"/>
</dbReference>
<dbReference type="PROSITE" id="PS51257">
    <property type="entry name" value="PROKAR_LIPOPROTEIN"/>
    <property type="match status" value="1"/>
</dbReference>
<accession>A0A8J2UCI6</accession>
<dbReference type="Pfam" id="PF14060">
    <property type="entry name" value="DUF4252"/>
    <property type="match status" value="1"/>
</dbReference>
<proteinExistence type="predicted"/>
<evidence type="ECO:0000313" key="2">
    <source>
        <dbReference type="EMBL" id="GGA98898.1"/>
    </source>
</evidence>
<name>A0A8J2UCI6_9BACT</name>
<evidence type="ECO:0000256" key="1">
    <source>
        <dbReference type="SAM" id="SignalP"/>
    </source>
</evidence>
<reference evidence="2" key="1">
    <citation type="journal article" date="2014" name="Int. J. Syst. Evol. Microbiol.">
        <title>Complete genome sequence of Corynebacterium casei LMG S-19264T (=DSM 44701T), isolated from a smear-ripened cheese.</title>
        <authorList>
            <consortium name="US DOE Joint Genome Institute (JGI-PGF)"/>
            <person name="Walter F."/>
            <person name="Albersmeier A."/>
            <person name="Kalinowski J."/>
            <person name="Ruckert C."/>
        </authorList>
    </citation>
    <scope>NUCLEOTIDE SEQUENCE</scope>
    <source>
        <strain evidence="2">CGMCC 1.15448</strain>
    </source>
</reference>
<protein>
    <recommendedName>
        <fullName evidence="4">DUF4252 domain-containing protein</fullName>
    </recommendedName>
</protein>
<feature type="signal peptide" evidence="1">
    <location>
        <begin position="1"/>
        <end position="19"/>
    </location>
</feature>